<keyword evidence="2" id="KW-1185">Reference proteome</keyword>
<gene>
    <name evidence="1" type="ORF">FNB15_06310</name>
</gene>
<organism evidence="1 2">
    <name type="scientific">Ferrovibrio terrae</name>
    <dbReference type="NCBI Taxonomy" id="2594003"/>
    <lineage>
        <taxon>Bacteria</taxon>
        <taxon>Pseudomonadati</taxon>
        <taxon>Pseudomonadota</taxon>
        <taxon>Alphaproteobacteria</taxon>
        <taxon>Rhodospirillales</taxon>
        <taxon>Rhodospirillaceae</taxon>
        <taxon>Ferrovibrio</taxon>
    </lineage>
</organism>
<dbReference type="EMBL" id="CP041636">
    <property type="protein sequence ID" value="QDO96912.1"/>
    <property type="molecule type" value="Genomic_DNA"/>
</dbReference>
<reference evidence="1 2" key="1">
    <citation type="submission" date="2019-07" db="EMBL/GenBank/DDBJ databases">
        <title>Genome sequencing for Ferrovibrio sp. K5.</title>
        <authorList>
            <person name="Park S.-J."/>
        </authorList>
    </citation>
    <scope>NUCLEOTIDE SEQUENCE [LARGE SCALE GENOMIC DNA]</scope>
    <source>
        <strain evidence="1 2">K5</strain>
    </source>
</reference>
<accession>A0A516GZI0</accession>
<dbReference type="AlphaFoldDB" id="A0A516GZI0"/>
<proteinExistence type="predicted"/>
<evidence type="ECO:0000313" key="1">
    <source>
        <dbReference type="EMBL" id="QDO96912.1"/>
    </source>
</evidence>
<sequence length="259" mass="27789">MAHMVAIDCGNRGDVALFGGADDQGCSGGRRHGGSGSGREVLTALCHDDGGGGIRRIAVPAESVDRNGISRFSLVRRRPPAQIGDMIDPAAPLDAASLRFNATGAADGPDPHSPVLLALLRYWQSKRHADGRLPGRSDLDPLELRSLLPHVYLIDVLPGEVPGRWRFGVRLLGEKHVEVYGSGLVGKVIDDVFPAAVAAEFNRLYATVVRRRGPVVNRGRVSWIRNKEWLEYEGMHAPLASDGVTVDCIFGTGAFVGLD</sequence>
<protein>
    <submittedName>
        <fullName evidence="1">PAS domain-containing protein</fullName>
    </submittedName>
</protein>
<dbReference type="KEGG" id="fer:FNB15_06310"/>
<dbReference type="Pfam" id="PF07310">
    <property type="entry name" value="PAS_5"/>
    <property type="match status" value="1"/>
</dbReference>
<dbReference type="InterPro" id="IPR009922">
    <property type="entry name" value="DUF1457"/>
</dbReference>
<dbReference type="Proteomes" id="UP000317496">
    <property type="component" value="Chromosome"/>
</dbReference>
<dbReference type="OrthoDB" id="7351187at2"/>
<name>A0A516GZI0_9PROT</name>
<evidence type="ECO:0000313" key="2">
    <source>
        <dbReference type="Proteomes" id="UP000317496"/>
    </source>
</evidence>